<dbReference type="EMBL" id="JAWRCP010000001">
    <property type="protein sequence ID" value="MDW6092159.1"/>
    <property type="molecule type" value="Genomic_DNA"/>
</dbReference>
<evidence type="ECO:0000313" key="2">
    <source>
        <dbReference type="Proteomes" id="UP001279860"/>
    </source>
</evidence>
<dbReference type="RefSeq" id="WP_318584555.1">
    <property type="nucleotide sequence ID" value="NZ_JAWRCP010000001.1"/>
</dbReference>
<gene>
    <name evidence="1" type="ORF">SBX64_06330</name>
</gene>
<protein>
    <submittedName>
        <fullName evidence="1">Uncharacterized protein</fullName>
    </submittedName>
</protein>
<accession>A0ABU4IS97</accession>
<name>A0ABU4IS97_9VIBR</name>
<reference evidence="1 2" key="1">
    <citation type="submission" date="2023-11" db="EMBL/GenBank/DDBJ databases">
        <title>Plant-associative lifestyle of Vibrio porteresiae and its evolutionary dynamics.</title>
        <authorList>
            <person name="Rameshkumar N."/>
            <person name="Kirti K."/>
        </authorList>
    </citation>
    <scope>NUCLEOTIDE SEQUENCE [LARGE SCALE GENOMIC DNA]</scope>
    <source>
        <strain evidence="1 2">MSSRF7</strain>
    </source>
</reference>
<sequence length="50" mass="5874">MEGLDILLSMHGTVVYRDDGYWWKIEVWTVLPTIVAIEGKSHESQNRHYV</sequence>
<keyword evidence="2" id="KW-1185">Reference proteome</keyword>
<evidence type="ECO:0000313" key="1">
    <source>
        <dbReference type="EMBL" id="MDW6092159.1"/>
    </source>
</evidence>
<organism evidence="1 2">
    <name type="scientific">Vibrio rhizosphaerae</name>
    <dbReference type="NCBI Taxonomy" id="398736"/>
    <lineage>
        <taxon>Bacteria</taxon>
        <taxon>Pseudomonadati</taxon>
        <taxon>Pseudomonadota</taxon>
        <taxon>Gammaproteobacteria</taxon>
        <taxon>Vibrionales</taxon>
        <taxon>Vibrionaceae</taxon>
        <taxon>Vibrio</taxon>
    </lineage>
</organism>
<comment type="caution">
    <text evidence="1">The sequence shown here is derived from an EMBL/GenBank/DDBJ whole genome shotgun (WGS) entry which is preliminary data.</text>
</comment>
<dbReference type="Proteomes" id="UP001279860">
    <property type="component" value="Unassembled WGS sequence"/>
</dbReference>
<proteinExistence type="predicted"/>